<organism evidence="1 2">
    <name type="scientific">Photorhabdus temperata subsp. temperata Meg1</name>
    <dbReference type="NCBI Taxonomy" id="1393735"/>
    <lineage>
        <taxon>Bacteria</taxon>
        <taxon>Pseudomonadati</taxon>
        <taxon>Pseudomonadota</taxon>
        <taxon>Gammaproteobacteria</taxon>
        <taxon>Enterobacterales</taxon>
        <taxon>Morganellaceae</taxon>
        <taxon>Photorhabdus</taxon>
    </lineage>
</organism>
<evidence type="ECO:0000313" key="1">
    <source>
        <dbReference type="EMBL" id="KER01503.1"/>
    </source>
</evidence>
<dbReference type="GO" id="GO:0030430">
    <property type="term" value="C:host cell cytoplasm"/>
    <property type="evidence" value="ECO:0007669"/>
    <property type="project" value="InterPro"/>
</dbReference>
<dbReference type="EMBL" id="JGVH01000080">
    <property type="protein sequence ID" value="KER01503.1"/>
    <property type="molecule type" value="Genomic_DNA"/>
</dbReference>
<sequence length="248" mass="27637">MNITSDVQKLEPGNRIQLIEVDGSKFGGPVLRFHAYNMPHTTEEIEKAGADLKPKSIWWQGKEYGAWAYEISGMSKSSDGSPPRPKLTVSNINSLISSLCLKFEDMLQAKVTIFETFAHYLDAKNFTDGNSTANPDECFKQVFYIDTKTNEIAGEVVEFELSSPFDLQGLRIPTRQIHTICTWCMRGWYRTGNGCGYTGTKYFDKDGKPTDDPAKDECGGLLSDCKKRFGENNPLDFGGFPAAGLISR</sequence>
<reference evidence="1 2" key="1">
    <citation type="submission" date="2014-03" db="EMBL/GenBank/DDBJ databases">
        <title>Draft Genome of Photorhabdus temperata Meg1.</title>
        <authorList>
            <person name="Hurst S.G.IV."/>
            <person name="Morris K."/>
            <person name="Thomas K."/>
            <person name="Tisa L.S."/>
        </authorList>
    </citation>
    <scope>NUCLEOTIDE SEQUENCE [LARGE SCALE GENOMIC DNA]</scope>
    <source>
        <strain evidence="1 2">Meg1</strain>
    </source>
</reference>
<gene>
    <name evidence="1" type="ORF">MEG1DRAFT_03867</name>
</gene>
<dbReference type="GO" id="GO:0046718">
    <property type="term" value="P:symbiont entry into host cell"/>
    <property type="evidence" value="ECO:0007669"/>
    <property type="project" value="InterPro"/>
</dbReference>
<dbReference type="Pfam" id="PF05100">
    <property type="entry name" value="Phage_tail_L"/>
    <property type="match status" value="1"/>
</dbReference>
<dbReference type="Proteomes" id="UP000028002">
    <property type="component" value="Unassembled WGS sequence"/>
</dbReference>
<name>A0A081RS50_PHOTE</name>
<dbReference type="AlphaFoldDB" id="A0A081RS50"/>
<proteinExistence type="predicted"/>
<evidence type="ECO:0000313" key="2">
    <source>
        <dbReference type="Proteomes" id="UP000028002"/>
    </source>
</evidence>
<accession>A0A081RS50</accession>
<dbReference type="RefSeq" id="WP_036841085.1">
    <property type="nucleotide sequence ID" value="NZ_CAWLUD010000080.1"/>
</dbReference>
<dbReference type="GO" id="GO:0051536">
    <property type="term" value="F:iron-sulfur cluster binding"/>
    <property type="evidence" value="ECO:0007669"/>
    <property type="project" value="InterPro"/>
</dbReference>
<comment type="caution">
    <text evidence="1">The sequence shown here is derived from an EMBL/GenBank/DDBJ whole genome shotgun (WGS) entry which is preliminary data.</text>
</comment>
<dbReference type="InterPro" id="IPR006487">
    <property type="entry name" value="Phage_lambda_L"/>
</dbReference>
<protein>
    <submittedName>
        <fullName evidence="1">Lambda-like phage minor tail protein L</fullName>
    </submittedName>
</protein>
<dbReference type="NCBIfam" id="TIGR01600">
    <property type="entry name" value="phage_tail_L"/>
    <property type="match status" value="1"/>
</dbReference>
<dbReference type="PATRIC" id="fig|1393735.3.peg.3963"/>